<proteinExistence type="predicted"/>
<evidence type="ECO:0000256" key="1">
    <source>
        <dbReference type="SAM" id="Phobius"/>
    </source>
</evidence>
<dbReference type="AlphaFoldDB" id="A0A8D8VID3"/>
<accession>A0A8D8VID3</accession>
<evidence type="ECO:0000313" key="2">
    <source>
        <dbReference type="EMBL" id="CAG6626177.1"/>
    </source>
</evidence>
<sequence length="365" mass="43487">MVAILDNQRLICSMFRALTSRRLLLILFSIASLVFIYHQMRVNLKQNFKQMHSNFKQVVGQRADMCDETDLTYFPNGTVDFRGFNNYTGYPSQCYLVPDLVHMIKFNQSEFNFIEMICIASILINHKPRELWIHTNTDFGFQGKYWEAITRLPLFDRVRVRYLEKPKTVFNFSLEHGYGPWHASDIVRLRLIQNYGGIYFDGDVFVVQSMHAYRRFEFGLEWNYDMFLGTQIEFGHKDARIIPLWLDTYKQYNASLWYYNAGELPTTSILYHKPELIHRVRDKFGTAYESMLYHLYRKSLFSLGLALFSSGNHWDWRDYSAIHLFIRHQDYDFDETSVFSYQDTPIRQMILSVMPDFLYPTITTK</sequence>
<protein>
    <submittedName>
        <fullName evidence="2">Uncharacterized protein</fullName>
    </submittedName>
</protein>
<keyword evidence="1" id="KW-0472">Membrane</keyword>
<feature type="transmembrane region" description="Helical" evidence="1">
    <location>
        <begin position="23"/>
        <end position="40"/>
    </location>
</feature>
<keyword evidence="1" id="KW-1133">Transmembrane helix</keyword>
<dbReference type="EMBL" id="HBUF01061980">
    <property type="protein sequence ID" value="CAG6626177.1"/>
    <property type="molecule type" value="Transcribed_RNA"/>
</dbReference>
<dbReference type="Pfam" id="PF04488">
    <property type="entry name" value="Gly_transf_sug"/>
    <property type="match status" value="1"/>
</dbReference>
<dbReference type="SUPFAM" id="SSF53448">
    <property type="entry name" value="Nucleotide-diphospho-sugar transferases"/>
    <property type="match status" value="1"/>
</dbReference>
<dbReference type="EMBL" id="HBUF01061978">
    <property type="protein sequence ID" value="CAG6626173.1"/>
    <property type="molecule type" value="Transcribed_RNA"/>
</dbReference>
<name>A0A8D8VID3_9HEMI</name>
<keyword evidence="1" id="KW-0812">Transmembrane</keyword>
<dbReference type="Gene3D" id="3.90.550.20">
    <property type="match status" value="1"/>
</dbReference>
<dbReference type="PANTHER" id="PTHR46830">
    <property type="entry name" value="TRANSFERASE, PUTATIVE-RELATED"/>
    <property type="match status" value="1"/>
</dbReference>
<dbReference type="InterPro" id="IPR007577">
    <property type="entry name" value="GlycoTrfase_DXD_sugar-bd_CS"/>
</dbReference>
<dbReference type="InterPro" id="IPR029044">
    <property type="entry name" value="Nucleotide-diphossugar_trans"/>
</dbReference>
<dbReference type="PANTHER" id="PTHR46830:SF1">
    <property type="entry name" value="ALPHA-1,4-N-ACETYLGLUCOSAMINYLTRANSFERASE"/>
    <property type="match status" value="1"/>
</dbReference>
<organism evidence="2">
    <name type="scientific">Cacopsylla melanoneura</name>
    <dbReference type="NCBI Taxonomy" id="428564"/>
    <lineage>
        <taxon>Eukaryota</taxon>
        <taxon>Metazoa</taxon>
        <taxon>Ecdysozoa</taxon>
        <taxon>Arthropoda</taxon>
        <taxon>Hexapoda</taxon>
        <taxon>Insecta</taxon>
        <taxon>Pterygota</taxon>
        <taxon>Neoptera</taxon>
        <taxon>Paraneoptera</taxon>
        <taxon>Hemiptera</taxon>
        <taxon>Sternorrhyncha</taxon>
        <taxon>Psylloidea</taxon>
        <taxon>Psyllidae</taxon>
        <taxon>Psyllinae</taxon>
        <taxon>Cacopsylla</taxon>
    </lineage>
</organism>
<reference evidence="2" key="1">
    <citation type="submission" date="2021-05" db="EMBL/GenBank/DDBJ databases">
        <authorList>
            <person name="Alioto T."/>
            <person name="Alioto T."/>
            <person name="Gomez Garrido J."/>
        </authorList>
    </citation>
    <scope>NUCLEOTIDE SEQUENCE</scope>
</reference>